<sequence length="415" mass="46852">MNNISSYKSRNIRVIISTFGPLHLIKSAEFLSYFANVKVIQGWIPNRFNSFLLRIASKIVGRDLSISIKKRTPEILVGSNISIGIPEFYLWFNRLVIKVSKKNVALKAARMYGKFSTRFIKDAEIFHVRSGSGLNGAIEKAKISGMKVVVDHSIAHPAFLDKNLRNEYNNNNESFDLGLDSLFWQGVLADCEKADCLLVNSYFVKKTFLDQGFNPDKIKTVYLGVREDFFGIKKNYSVTEKLKILFTGNFGFRKGAEYLLRALVELDKRNFSYEMTVVGSFQDAASLVERYKPKNINFIGHIPQSELKYFLSNSDIYIFPSLAEGCASSGMEAMASGLPIIATLESGFPIINYENGILIPSKNSNLIVEKIMELASNENLRRKIGTNANITISSNFTWEKYASSVFTIYKELLNN</sequence>
<protein>
    <submittedName>
        <fullName evidence="3">Glycosyltransferase family 4 protein</fullName>
    </submittedName>
</protein>
<organism evidence="3 4">
    <name type="scientific">Algoriphagus pacificus</name>
    <dbReference type="NCBI Taxonomy" id="2811234"/>
    <lineage>
        <taxon>Bacteria</taxon>
        <taxon>Pseudomonadati</taxon>
        <taxon>Bacteroidota</taxon>
        <taxon>Cytophagia</taxon>
        <taxon>Cytophagales</taxon>
        <taxon>Cyclobacteriaceae</taxon>
        <taxon>Algoriphagus</taxon>
    </lineage>
</organism>
<keyword evidence="1" id="KW-0808">Transferase</keyword>
<dbReference type="Pfam" id="PF00534">
    <property type="entry name" value="Glycos_transf_1"/>
    <property type="match status" value="1"/>
</dbReference>
<dbReference type="RefSeq" id="WP_206587031.1">
    <property type="nucleotide sequence ID" value="NZ_JAFKCU010000003.1"/>
</dbReference>
<comment type="caution">
    <text evidence="3">The sequence shown here is derived from an EMBL/GenBank/DDBJ whole genome shotgun (WGS) entry which is preliminary data.</text>
</comment>
<dbReference type="EMBL" id="JAFKCU010000003">
    <property type="protein sequence ID" value="MBN7816351.1"/>
    <property type="molecule type" value="Genomic_DNA"/>
</dbReference>
<dbReference type="SUPFAM" id="SSF53756">
    <property type="entry name" value="UDP-Glycosyltransferase/glycogen phosphorylase"/>
    <property type="match status" value="1"/>
</dbReference>
<dbReference type="PANTHER" id="PTHR46401">
    <property type="entry name" value="GLYCOSYLTRANSFERASE WBBK-RELATED"/>
    <property type="match status" value="1"/>
</dbReference>
<keyword evidence="4" id="KW-1185">Reference proteome</keyword>
<dbReference type="Proteomes" id="UP000664480">
    <property type="component" value="Unassembled WGS sequence"/>
</dbReference>
<evidence type="ECO:0000313" key="3">
    <source>
        <dbReference type="EMBL" id="MBN7816351.1"/>
    </source>
</evidence>
<evidence type="ECO:0000256" key="1">
    <source>
        <dbReference type="ARBA" id="ARBA00022679"/>
    </source>
</evidence>
<dbReference type="InterPro" id="IPR001296">
    <property type="entry name" value="Glyco_trans_1"/>
</dbReference>
<accession>A0ABS3CGX9</accession>
<evidence type="ECO:0000259" key="2">
    <source>
        <dbReference type="Pfam" id="PF00534"/>
    </source>
</evidence>
<dbReference type="Gene3D" id="3.40.50.2000">
    <property type="entry name" value="Glycogen Phosphorylase B"/>
    <property type="match status" value="2"/>
</dbReference>
<proteinExistence type="predicted"/>
<gene>
    <name evidence="3" type="ORF">J0A69_12960</name>
</gene>
<name>A0ABS3CGX9_9BACT</name>
<dbReference type="PANTHER" id="PTHR46401:SF2">
    <property type="entry name" value="GLYCOSYLTRANSFERASE WBBK-RELATED"/>
    <property type="match status" value="1"/>
</dbReference>
<dbReference type="CDD" id="cd03801">
    <property type="entry name" value="GT4_PimA-like"/>
    <property type="match status" value="1"/>
</dbReference>
<reference evidence="3 4" key="1">
    <citation type="submission" date="2021-03" db="EMBL/GenBank/DDBJ databases">
        <title>novel species isolated from a fishpond in China.</title>
        <authorList>
            <person name="Lu H."/>
            <person name="Cai Z."/>
        </authorList>
    </citation>
    <scope>NUCLEOTIDE SEQUENCE [LARGE SCALE GENOMIC DNA]</scope>
    <source>
        <strain evidence="3 4">YJ13C</strain>
    </source>
</reference>
<feature type="domain" description="Glycosyl transferase family 1" evidence="2">
    <location>
        <begin position="234"/>
        <end position="388"/>
    </location>
</feature>
<evidence type="ECO:0000313" key="4">
    <source>
        <dbReference type="Proteomes" id="UP000664480"/>
    </source>
</evidence>